<evidence type="ECO:0000313" key="2">
    <source>
        <dbReference type="EMBL" id="ALI36178.1"/>
    </source>
</evidence>
<evidence type="ECO:0000313" key="3">
    <source>
        <dbReference type="Proteomes" id="UP000058925"/>
    </source>
</evidence>
<gene>
    <name evidence="2" type="ORF">NMY3_01976</name>
</gene>
<reference evidence="3" key="1">
    <citation type="submission" date="2015-10" db="EMBL/GenBank/DDBJ databases">
        <title>Niche specialization of a soil ammonia-oxidizing archaeon, Candidatus Nitrosocosmicus oleophilus.</title>
        <authorList>
            <person name="Jung M.-Y."/>
            <person name="Rhee S.-K."/>
        </authorList>
    </citation>
    <scope>NUCLEOTIDE SEQUENCE [LARGE SCALE GENOMIC DNA]</scope>
    <source>
        <strain evidence="3">MY3</strain>
    </source>
</reference>
<dbReference type="InterPro" id="IPR002848">
    <property type="entry name" value="Translin_fam"/>
</dbReference>
<protein>
    <submittedName>
        <fullName evidence="2">Translin family protein</fullName>
    </submittedName>
</protein>
<dbReference type="CDD" id="cd14820">
    <property type="entry name" value="TRAX"/>
    <property type="match status" value="1"/>
</dbReference>
<dbReference type="Proteomes" id="UP000058925">
    <property type="component" value="Chromosome"/>
</dbReference>
<dbReference type="PANTHER" id="PTHR10741">
    <property type="entry name" value="TRANSLIN AND TRANSLIN ASSOCIATED PROTEIN X"/>
    <property type="match status" value="1"/>
</dbReference>
<organism evidence="2 3">
    <name type="scientific">Candidatus Nitrosocosmicus oleophilus</name>
    <dbReference type="NCBI Taxonomy" id="1353260"/>
    <lineage>
        <taxon>Archaea</taxon>
        <taxon>Nitrososphaerota</taxon>
        <taxon>Nitrososphaeria</taxon>
        <taxon>Nitrososphaerales</taxon>
        <taxon>Nitrososphaeraceae</taxon>
        <taxon>Candidatus Nitrosocosmicus</taxon>
    </lineage>
</organism>
<evidence type="ECO:0000256" key="1">
    <source>
        <dbReference type="PIRSR" id="PIRSR602848-1"/>
    </source>
</evidence>
<feature type="binding site" evidence="1">
    <location>
        <position position="129"/>
    </location>
    <ligand>
        <name>Mg(2+)</name>
        <dbReference type="ChEBI" id="CHEBI:18420"/>
    </ligand>
</feature>
<keyword evidence="3" id="KW-1185">Reference proteome</keyword>
<dbReference type="OrthoDB" id="26985at2157"/>
<dbReference type="GeneID" id="60421962"/>
<dbReference type="Pfam" id="PF01997">
    <property type="entry name" value="Translin"/>
    <property type="match status" value="1"/>
</dbReference>
<sequence length="211" mass="24503">MTFDIDSAKLQDSLNEFSSYLKQVESSREKLIKENREIIALSSKAIILLHSGKTVEATELINDAFSLLSELKKYVISDLERYLWPAEQEYVEAAILKEIVERKEHFSGHVELQVSLNAYVTGLLDCIGEIKRMIYDNLRKDDFESALSLFTIMQSLYDLIYPFSFYDNIVSGVRKKLDVGKRIIDDVRISITEEYRRKSFLDRIDQVSLVR</sequence>
<dbReference type="AlphaFoldDB" id="A0A654LXI3"/>
<dbReference type="InterPro" id="IPR036081">
    <property type="entry name" value="Translin_sf"/>
</dbReference>
<proteinExistence type="predicted"/>
<dbReference type="EMBL" id="CP012850">
    <property type="protein sequence ID" value="ALI36178.1"/>
    <property type="molecule type" value="Genomic_DNA"/>
</dbReference>
<dbReference type="SUPFAM" id="SSF74784">
    <property type="entry name" value="Translin"/>
    <property type="match status" value="1"/>
</dbReference>
<dbReference type="Gene3D" id="1.20.58.2140">
    <property type="match status" value="1"/>
</dbReference>
<name>A0A654LXI3_9ARCH</name>
<dbReference type="RefSeq" id="WP_196815496.1">
    <property type="nucleotide sequence ID" value="NZ_CP012850.1"/>
</dbReference>
<dbReference type="KEGG" id="taa:NMY3_01976"/>
<keyword evidence="1" id="KW-0479">Metal-binding</keyword>
<feature type="binding site" evidence="1">
    <location>
        <position position="92"/>
    </location>
    <ligand>
        <name>Mg(2+)</name>
        <dbReference type="ChEBI" id="CHEBI:18420"/>
    </ligand>
</feature>
<accession>A0A654LXI3</accession>
<dbReference type="GO" id="GO:0043565">
    <property type="term" value="F:sequence-specific DNA binding"/>
    <property type="evidence" value="ECO:0007669"/>
    <property type="project" value="InterPro"/>
</dbReference>
<dbReference type="GO" id="GO:0046872">
    <property type="term" value="F:metal ion binding"/>
    <property type="evidence" value="ECO:0007669"/>
    <property type="project" value="UniProtKB-KW"/>
</dbReference>
<keyword evidence="1" id="KW-0460">Magnesium</keyword>